<proteinExistence type="predicted"/>
<gene>
    <name evidence="1" type="ORF">F4560_003071</name>
</gene>
<protein>
    <submittedName>
        <fullName evidence="1">Uncharacterized protein</fullName>
    </submittedName>
</protein>
<accession>A0A7W9HJX5</accession>
<evidence type="ECO:0000313" key="2">
    <source>
        <dbReference type="Proteomes" id="UP000552097"/>
    </source>
</evidence>
<name>A0A7W9HJX5_9PSEU</name>
<keyword evidence="2" id="KW-1185">Reference proteome</keyword>
<dbReference type="EMBL" id="JACHMO010000001">
    <property type="protein sequence ID" value="MBB5803303.1"/>
    <property type="molecule type" value="Genomic_DNA"/>
</dbReference>
<organism evidence="1 2">
    <name type="scientific">Saccharothrix ecbatanensis</name>
    <dbReference type="NCBI Taxonomy" id="1105145"/>
    <lineage>
        <taxon>Bacteria</taxon>
        <taxon>Bacillati</taxon>
        <taxon>Actinomycetota</taxon>
        <taxon>Actinomycetes</taxon>
        <taxon>Pseudonocardiales</taxon>
        <taxon>Pseudonocardiaceae</taxon>
        <taxon>Saccharothrix</taxon>
    </lineage>
</organism>
<reference evidence="1 2" key="1">
    <citation type="submission" date="2020-08" db="EMBL/GenBank/DDBJ databases">
        <title>Sequencing the genomes of 1000 actinobacteria strains.</title>
        <authorList>
            <person name="Klenk H.-P."/>
        </authorList>
    </citation>
    <scope>NUCLEOTIDE SEQUENCE [LARGE SCALE GENOMIC DNA]</scope>
    <source>
        <strain evidence="1 2">DSM 45486</strain>
    </source>
</reference>
<dbReference type="AlphaFoldDB" id="A0A7W9HJX5"/>
<comment type="caution">
    <text evidence="1">The sequence shown here is derived from an EMBL/GenBank/DDBJ whole genome shotgun (WGS) entry which is preliminary data.</text>
</comment>
<evidence type="ECO:0000313" key="1">
    <source>
        <dbReference type="EMBL" id="MBB5803303.1"/>
    </source>
</evidence>
<dbReference type="Proteomes" id="UP000552097">
    <property type="component" value="Unassembled WGS sequence"/>
</dbReference>
<dbReference type="RefSeq" id="WP_184920592.1">
    <property type="nucleotide sequence ID" value="NZ_JACHMO010000001.1"/>
</dbReference>
<sequence>MRSLLARVGDSGPLDRFLAAVRGTGDLMATGSALHAALQRSGDARGILGGVRTGTPWGLGDARPVDVVLLCPRGRCTRVEAPSQRSARCALFDEPLRPERI</sequence>